<dbReference type="EMBL" id="CAICTM010000194">
    <property type="protein sequence ID" value="CAB9504370.1"/>
    <property type="molecule type" value="Genomic_DNA"/>
</dbReference>
<keyword evidence="4" id="KW-1185">Reference proteome</keyword>
<sequence length="225" mass="24753">MRYRPSTPLIFFAYLVSSCAGDWTESLHGYFSYKDAACQDSSTIAGTAVMSYDDDDFTAMYGMEFDYEGSCLYYVGGSIDIYSYDIDKEIFGEGVCTECYGMVGCSTDGSCDNFMTYTASVRSSSSGYQLTGSKTRLDNETLQELKEPALGLQNSVQNAVFYHENRSSGAPQDDPRFYILGGAIGCVSLLGLVAVLERLRQRRVAREQKVLELSDGAGGDYFNTV</sequence>
<name>A0A9N8H9K5_9STRA</name>
<evidence type="ECO:0000256" key="2">
    <source>
        <dbReference type="SAM" id="SignalP"/>
    </source>
</evidence>
<keyword evidence="1" id="KW-1133">Transmembrane helix</keyword>
<evidence type="ECO:0000256" key="1">
    <source>
        <dbReference type="SAM" id="Phobius"/>
    </source>
</evidence>
<keyword evidence="1" id="KW-0472">Membrane</keyword>
<feature type="signal peptide" evidence="2">
    <location>
        <begin position="1"/>
        <end position="21"/>
    </location>
</feature>
<evidence type="ECO:0000313" key="3">
    <source>
        <dbReference type="EMBL" id="CAB9504370.1"/>
    </source>
</evidence>
<feature type="transmembrane region" description="Helical" evidence="1">
    <location>
        <begin position="177"/>
        <end position="196"/>
    </location>
</feature>
<proteinExistence type="predicted"/>
<gene>
    <name evidence="3" type="ORF">SEMRO_195_G083100.1</name>
</gene>
<accession>A0A9N8H9K5</accession>
<dbReference type="PROSITE" id="PS51257">
    <property type="entry name" value="PROKAR_LIPOPROTEIN"/>
    <property type="match status" value="1"/>
</dbReference>
<evidence type="ECO:0000313" key="4">
    <source>
        <dbReference type="Proteomes" id="UP001153069"/>
    </source>
</evidence>
<protein>
    <submittedName>
        <fullName evidence="3">Uncharacterized protein</fullName>
    </submittedName>
</protein>
<reference evidence="3" key="1">
    <citation type="submission" date="2020-06" db="EMBL/GenBank/DDBJ databases">
        <authorList>
            <consortium name="Plant Systems Biology data submission"/>
        </authorList>
    </citation>
    <scope>NUCLEOTIDE SEQUENCE</scope>
    <source>
        <strain evidence="3">D6</strain>
    </source>
</reference>
<dbReference type="AlphaFoldDB" id="A0A9N8H9K5"/>
<keyword evidence="1" id="KW-0812">Transmembrane</keyword>
<feature type="chain" id="PRO_5040470194" evidence="2">
    <location>
        <begin position="22"/>
        <end position="225"/>
    </location>
</feature>
<comment type="caution">
    <text evidence="3">The sequence shown here is derived from an EMBL/GenBank/DDBJ whole genome shotgun (WGS) entry which is preliminary data.</text>
</comment>
<organism evidence="3 4">
    <name type="scientific">Seminavis robusta</name>
    <dbReference type="NCBI Taxonomy" id="568900"/>
    <lineage>
        <taxon>Eukaryota</taxon>
        <taxon>Sar</taxon>
        <taxon>Stramenopiles</taxon>
        <taxon>Ochrophyta</taxon>
        <taxon>Bacillariophyta</taxon>
        <taxon>Bacillariophyceae</taxon>
        <taxon>Bacillariophycidae</taxon>
        <taxon>Naviculales</taxon>
        <taxon>Naviculaceae</taxon>
        <taxon>Seminavis</taxon>
    </lineage>
</organism>
<dbReference type="Proteomes" id="UP001153069">
    <property type="component" value="Unassembled WGS sequence"/>
</dbReference>
<keyword evidence="2" id="KW-0732">Signal</keyword>